<dbReference type="InterPro" id="IPR058163">
    <property type="entry name" value="LysR-type_TF_proteobact-type"/>
</dbReference>
<gene>
    <name evidence="6" type="ORF">C8J28_1612</name>
</gene>
<dbReference type="PROSITE" id="PS50931">
    <property type="entry name" value="HTH_LYSR"/>
    <property type="match status" value="1"/>
</dbReference>
<keyword evidence="4" id="KW-0804">Transcription</keyword>
<comment type="caution">
    <text evidence="6">The sequence shown here is derived from an EMBL/GenBank/DDBJ whole genome shotgun (WGS) entry which is preliminary data.</text>
</comment>
<feature type="domain" description="HTH lysR-type" evidence="5">
    <location>
        <begin position="1"/>
        <end position="61"/>
    </location>
</feature>
<evidence type="ECO:0000313" key="7">
    <source>
        <dbReference type="Proteomes" id="UP000244060"/>
    </source>
</evidence>
<dbReference type="EMBL" id="QAOT01000061">
    <property type="protein sequence ID" value="PTR05650.1"/>
    <property type="molecule type" value="Genomic_DNA"/>
</dbReference>
<dbReference type="OrthoDB" id="9813056at2"/>
<protein>
    <submittedName>
        <fullName evidence="6">LysR family transcriptional regulator</fullName>
    </submittedName>
</protein>
<dbReference type="Pfam" id="PF00126">
    <property type="entry name" value="HTH_1"/>
    <property type="match status" value="1"/>
</dbReference>
<dbReference type="GO" id="GO:0003700">
    <property type="term" value="F:DNA-binding transcription factor activity"/>
    <property type="evidence" value="ECO:0007669"/>
    <property type="project" value="InterPro"/>
</dbReference>
<dbReference type="AlphaFoldDB" id="A0A2T5JI84"/>
<evidence type="ECO:0000256" key="3">
    <source>
        <dbReference type="ARBA" id="ARBA00023125"/>
    </source>
</evidence>
<reference evidence="6 7" key="1">
    <citation type="submission" date="2018-04" db="EMBL/GenBank/DDBJ databases">
        <title>Genomic Encyclopedia of Type Strains, Phase III (KMG-III): the genomes of soil and plant-associated and newly described type strains.</title>
        <authorList>
            <person name="Whitman W."/>
        </authorList>
    </citation>
    <scope>NUCLEOTIDE SEQUENCE [LARGE SCALE GENOMIC DNA]</scope>
    <source>
        <strain evidence="6 7">KA25</strain>
    </source>
</reference>
<proteinExistence type="inferred from homology"/>
<sequence length="311" mass="33487">MKEAGLQGLEAVLAIARRGSFRAAALELGMSTTALSHTIARLEATLGVRLFNRTTRSVALSDAGRGFVERIAPALAEIRAAMDMARSRSDRPSGLLRINASALGGREIAPLVLAFLRRYPDMQVDLVTEGRLVDIVAQGFDLGIRPADLVPRDMIALPLGKPQRHAVVVAPGWLATRPAPLTPVDLPVQDCIRIRLPNGALLRWPFERGGEQLQIDPRGRLTLDEAAIARAAVLDGAGIGFFLEQDVAEDLAAGRLIRLLEDWTPPRPGFSLYYPGRRNPSAGFAAFLAMAREAAERQASRGRKPGAAVAT</sequence>
<dbReference type="InterPro" id="IPR036388">
    <property type="entry name" value="WH-like_DNA-bd_sf"/>
</dbReference>
<accession>A0A2T5JI84</accession>
<dbReference type="InterPro" id="IPR036390">
    <property type="entry name" value="WH_DNA-bd_sf"/>
</dbReference>
<keyword evidence="7" id="KW-1185">Reference proteome</keyword>
<dbReference type="Gene3D" id="3.40.190.290">
    <property type="match status" value="1"/>
</dbReference>
<evidence type="ECO:0000259" key="5">
    <source>
        <dbReference type="PROSITE" id="PS50931"/>
    </source>
</evidence>
<dbReference type="Gene3D" id="1.10.10.10">
    <property type="entry name" value="Winged helix-like DNA-binding domain superfamily/Winged helix DNA-binding domain"/>
    <property type="match status" value="1"/>
</dbReference>
<dbReference type="SUPFAM" id="SSF46785">
    <property type="entry name" value="Winged helix' DNA-binding domain"/>
    <property type="match status" value="1"/>
</dbReference>
<dbReference type="Proteomes" id="UP000244060">
    <property type="component" value="Unassembled WGS sequence"/>
</dbReference>
<evidence type="ECO:0000256" key="4">
    <source>
        <dbReference type="ARBA" id="ARBA00023163"/>
    </source>
</evidence>
<keyword evidence="2" id="KW-0805">Transcription regulation</keyword>
<dbReference type="Pfam" id="PF03466">
    <property type="entry name" value="LysR_substrate"/>
    <property type="match status" value="1"/>
</dbReference>
<dbReference type="FunFam" id="1.10.10.10:FF:000001">
    <property type="entry name" value="LysR family transcriptional regulator"/>
    <property type="match status" value="1"/>
</dbReference>
<comment type="similarity">
    <text evidence="1">Belongs to the LysR transcriptional regulatory family.</text>
</comment>
<name>A0A2T5JI84_9RHOB</name>
<evidence type="ECO:0000256" key="2">
    <source>
        <dbReference type="ARBA" id="ARBA00023015"/>
    </source>
</evidence>
<evidence type="ECO:0000256" key="1">
    <source>
        <dbReference type="ARBA" id="ARBA00009437"/>
    </source>
</evidence>
<dbReference type="InterPro" id="IPR005119">
    <property type="entry name" value="LysR_subst-bd"/>
</dbReference>
<dbReference type="RefSeq" id="WP_108222799.1">
    <property type="nucleotide sequence ID" value="NZ_CP090022.1"/>
</dbReference>
<organism evidence="6 7">
    <name type="scientific">Cereibacter azotoformans</name>
    <dbReference type="NCBI Taxonomy" id="43057"/>
    <lineage>
        <taxon>Bacteria</taxon>
        <taxon>Pseudomonadati</taxon>
        <taxon>Pseudomonadota</taxon>
        <taxon>Alphaproteobacteria</taxon>
        <taxon>Rhodobacterales</taxon>
        <taxon>Paracoccaceae</taxon>
        <taxon>Cereibacter</taxon>
    </lineage>
</organism>
<evidence type="ECO:0000313" key="6">
    <source>
        <dbReference type="EMBL" id="PTR05650.1"/>
    </source>
</evidence>
<keyword evidence="3" id="KW-0238">DNA-binding</keyword>
<dbReference type="PANTHER" id="PTHR30537">
    <property type="entry name" value="HTH-TYPE TRANSCRIPTIONAL REGULATOR"/>
    <property type="match status" value="1"/>
</dbReference>
<dbReference type="SUPFAM" id="SSF53850">
    <property type="entry name" value="Periplasmic binding protein-like II"/>
    <property type="match status" value="1"/>
</dbReference>
<dbReference type="PANTHER" id="PTHR30537:SF5">
    <property type="entry name" value="HTH-TYPE TRANSCRIPTIONAL ACTIVATOR TTDR-RELATED"/>
    <property type="match status" value="1"/>
</dbReference>
<dbReference type="InterPro" id="IPR000847">
    <property type="entry name" value="LysR_HTH_N"/>
</dbReference>
<dbReference type="GO" id="GO:0003677">
    <property type="term" value="F:DNA binding"/>
    <property type="evidence" value="ECO:0007669"/>
    <property type="project" value="UniProtKB-KW"/>
</dbReference>